<evidence type="ECO:0000259" key="2">
    <source>
        <dbReference type="Pfam" id="PF20152"/>
    </source>
</evidence>
<feature type="transmembrane region" description="Helical" evidence="1">
    <location>
        <begin position="122"/>
        <end position="144"/>
    </location>
</feature>
<dbReference type="InterPro" id="IPR045339">
    <property type="entry name" value="DUF6534"/>
</dbReference>
<keyword evidence="1" id="KW-0472">Membrane</keyword>
<feature type="transmembrane region" description="Helical" evidence="1">
    <location>
        <begin position="6"/>
        <end position="25"/>
    </location>
</feature>
<dbReference type="PANTHER" id="PTHR40465:SF1">
    <property type="entry name" value="DUF6534 DOMAIN-CONTAINING PROTEIN"/>
    <property type="match status" value="1"/>
</dbReference>
<keyword evidence="4" id="KW-1185">Reference proteome</keyword>
<feature type="transmembrane region" description="Helical" evidence="1">
    <location>
        <begin position="46"/>
        <end position="69"/>
    </location>
</feature>
<reference evidence="3" key="1">
    <citation type="submission" date="2023-03" db="EMBL/GenBank/DDBJ databases">
        <title>Massive genome expansion in bonnet fungi (Mycena s.s.) driven by repeated elements and novel gene families across ecological guilds.</title>
        <authorList>
            <consortium name="Lawrence Berkeley National Laboratory"/>
            <person name="Harder C.B."/>
            <person name="Miyauchi S."/>
            <person name="Viragh M."/>
            <person name="Kuo A."/>
            <person name="Thoen E."/>
            <person name="Andreopoulos B."/>
            <person name="Lu D."/>
            <person name="Skrede I."/>
            <person name="Drula E."/>
            <person name="Henrissat B."/>
            <person name="Morin E."/>
            <person name="Kohler A."/>
            <person name="Barry K."/>
            <person name="LaButti K."/>
            <person name="Morin E."/>
            <person name="Salamov A."/>
            <person name="Lipzen A."/>
            <person name="Mereny Z."/>
            <person name="Hegedus B."/>
            <person name="Baldrian P."/>
            <person name="Stursova M."/>
            <person name="Weitz H."/>
            <person name="Taylor A."/>
            <person name="Grigoriev I.V."/>
            <person name="Nagy L.G."/>
            <person name="Martin F."/>
            <person name="Kauserud H."/>
        </authorList>
    </citation>
    <scope>NUCLEOTIDE SEQUENCE</scope>
    <source>
        <strain evidence="3">CBHHK002</strain>
    </source>
</reference>
<proteinExistence type="predicted"/>
<comment type="caution">
    <text evidence="3">The sequence shown here is derived from an EMBL/GenBank/DDBJ whole genome shotgun (WGS) entry which is preliminary data.</text>
</comment>
<dbReference type="PANTHER" id="PTHR40465">
    <property type="entry name" value="CHROMOSOME 1, WHOLE GENOME SHOTGUN SEQUENCE"/>
    <property type="match status" value="1"/>
</dbReference>
<dbReference type="Pfam" id="PF20152">
    <property type="entry name" value="DUF6534"/>
    <property type="match status" value="1"/>
</dbReference>
<keyword evidence="1" id="KW-1133">Transmembrane helix</keyword>
<name>A0AAD7A552_9AGAR</name>
<feature type="domain" description="DUF6534" evidence="2">
    <location>
        <begin position="164"/>
        <end position="255"/>
    </location>
</feature>
<accession>A0AAD7A552</accession>
<feature type="non-terminal residue" evidence="3">
    <location>
        <position position="364"/>
    </location>
</feature>
<dbReference type="EMBL" id="JARIHO010000015">
    <property type="protein sequence ID" value="KAJ7349656.1"/>
    <property type="molecule type" value="Genomic_DNA"/>
</dbReference>
<protein>
    <recommendedName>
        <fullName evidence="2">DUF6534 domain-containing protein</fullName>
    </recommendedName>
</protein>
<evidence type="ECO:0000256" key="1">
    <source>
        <dbReference type="SAM" id="Phobius"/>
    </source>
</evidence>
<keyword evidence="1" id="KW-0812">Transmembrane</keyword>
<evidence type="ECO:0000313" key="3">
    <source>
        <dbReference type="EMBL" id="KAJ7349656.1"/>
    </source>
</evidence>
<organism evidence="3 4">
    <name type="scientific">Mycena albidolilacea</name>
    <dbReference type="NCBI Taxonomy" id="1033008"/>
    <lineage>
        <taxon>Eukaryota</taxon>
        <taxon>Fungi</taxon>
        <taxon>Dikarya</taxon>
        <taxon>Basidiomycota</taxon>
        <taxon>Agaricomycotina</taxon>
        <taxon>Agaricomycetes</taxon>
        <taxon>Agaricomycetidae</taxon>
        <taxon>Agaricales</taxon>
        <taxon>Marasmiineae</taxon>
        <taxon>Mycenaceae</taxon>
        <taxon>Mycena</taxon>
    </lineage>
</organism>
<gene>
    <name evidence="3" type="ORF">DFH08DRAFT_1079061</name>
</gene>
<evidence type="ECO:0000313" key="4">
    <source>
        <dbReference type="Proteomes" id="UP001218218"/>
    </source>
</evidence>
<dbReference type="AlphaFoldDB" id="A0AAD7A552"/>
<sequence length="364" mass="40343">MSFNTDIVLGALLVATWANSVLYTIEITQAAYYYRHFKHDNWKLKLLVSSAIAIDMVSMIANYSSVYLYTITHWGDLAYVQNQYWFDPLYLFATGIMAALVQSFLAARYWFLTRNKFITLTLFFFITAALGGAFAGGITIAIYPEYTNREKATIPATTWMITGVVADISIASALLFKLMKAKSSFVGTRSSSASSLLNRLMAQTIQTGTSSASIALAALIAFLAKKESNIPTGIAYCLSRVYCITLLANLNSRKRAGGGPSSDVNVARVEHDNQGRSEGGDEYRSIQFRRTTVMGTLQQFSIGSFKPDQESHSSQGLPDDTPAAEIEMTVKHFASHSSKKKQDLLDIIFKNCLLATNSWKQCFW</sequence>
<feature type="transmembrane region" description="Helical" evidence="1">
    <location>
        <begin position="89"/>
        <end position="110"/>
    </location>
</feature>
<dbReference type="Proteomes" id="UP001218218">
    <property type="component" value="Unassembled WGS sequence"/>
</dbReference>
<feature type="transmembrane region" description="Helical" evidence="1">
    <location>
        <begin position="156"/>
        <end position="179"/>
    </location>
</feature>